<comment type="caution">
    <text evidence="4">The sequence shown here is derived from an EMBL/GenBank/DDBJ whole genome shotgun (WGS) entry which is preliminary data.</text>
</comment>
<sequence>MNVCHTFKQLIPVNVTIRHSLIVCEDRQQQISCPQNHLIITLSAFYGRRNWKYCVKEHESFQDIPIDKPLIWAFNAQDLFRKTCDKQNTCIMNTSSAFYQNVHIQPMISKYLEIEWSCIECTNHYISENADAECQMWMNEGNCLSHPEWMIPQCRAACWKCSKVELPCENIEKDNLCEFLAAIGECQIRPTYMFAFCRKSCFKCGSSTVKDTLDPKAINLSAECQTLADKGECQKNPSFMLEHCLASCRKLKQPKCQNTYEDKTKLKKLCDDWASAGLCGRNSHFMLKNCFKSCSGCDKEKFNCVNVYDNDYKCDYWHMKGESVRHPKFMARNCTKSLSGCNPSNDVVKCEDDNSKIDMCSVWASEGLCHKNLEYMHAFCRKSCGFCPGTGLQGLGESRIGHHETPGDSSDVIKNLTIVLNDQRFLRNGRLVGFKAYFSNIHETSFQIWRPLSIVGNYEKNNTILGNFYLAYEIERFIPKEPDTVQLVSVKECVDVRAGDLIGFTTFKTASVASHVISVKSSYWVGGMKNGVGRRFTLEKVHYSLVFSLSAVFNEDNCRE</sequence>
<evidence type="ECO:0000313" key="4">
    <source>
        <dbReference type="EMBL" id="CAD5118726.1"/>
    </source>
</evidence>
<dbReference type="Pfam" id="PF01549">
    <property type="entry name" value="ShK"/>
    <property type="match status" value="5"/>
</dbReference>
<dbReference type="InterPro" id="IPR043159">
    <property type="entry name" value="Lectin_gal-bd_sf"/>
</dbReference>
<evidence type="ECO:0000256" key="1">
    <source>
        <dbReference type="PROSITE-ProRule" id="PRU01005"/>
    </source>
</evidence>
<dbReference type="EMBL" id="CAJFCJ010000009">
    <property type="protein sequence ID" value="CAD5118726.1"/>
    <property type="molecule type" value="Genomic_DNA"/>
</dbReference>
<feature type="domain" description="SUEL-type lectin" evidence="2">
    <location>
        <begin position="23"/>
        <end position="119"/>
    </location>
</feature>
<dbReference type="Proteomes" id="UP000549394">
    <property type="component" value="Unassembled WGS sequence"/>
</dbReference>
<dbReference type="CDD" id="cd22823">
    <property type="entry name" value="Gal_Rha_Lectin"/>
    <property type="match status" value="1"/>
</dbReference>
<dbReference type="GO" id="GO:0030246">
    <property type="term" value="F:carbohydrate binding"/>
    <property type="evidence" value="ECO:0007669"/>
    <property type="project" value="InterPro"/>
</dbReference>
<dbReference type="PROSITE" id="PS50228">
    <property type="entry name" value="SUEL_LECTIN"/>
    <property type="match status" value="1"/>
</dbReference>
<gene>
    <name evidence="4" type="ORF">DGYR_LOCUS7056</name>
</gene>
<evidence type="ECO:0000259" key="3">
    <source>
        <dbReference type="PROSITE" id="PS51670"/>
    </source>
</evidence>
<dbReference type="Pfam" id="PF02140">
    <property type="entry name" value="SUEL_Lectin"/>
    <property type="match status" value="1"/>
</dbReference>
<dbReference type="Gene3D" id="1.10.10.1940">
    <property type="match status" value="1"/>
</dbReference>
<feature type="domain" description="ShKT" evidence="3">
    <location>
        <begin position="258"/>
        <end position="297"/>
    </location>
</feature>
<protein>
    <submittedName>
        <fullName evidence="4">DgyrCDS7407</fullName>
    </submittedName>
</protein>
<reference evidence="4 5" key="1">
    <citation type="submission" date="2020-08" db="EMBL/GenBank/DDBJ databases">
        <authorList>
            <person name="Hejnol A."/>
        </authorList>
    </citation>
    <scope>NUCLEOTIDE SEQUENCE [LARGE SCALE GENOMIC DNA]</scope>
</reference>
<organism evidence="4 5">
    <name type="scientific">Dimorphilus gyrociliatus</name>
    <dbReference type="NCBI Taxonomy" id="2664684"/>
    <lineage>
        <taxon>Eukaryota</taxon>
        <taxon>Metazoa</taxon>
        <taxon>Spiralia</taxon>
        <taxon>Lophotrochozoa</taxon>
        <taxon>Annelida</taxon>
        <taxon>Polychaeta</taxon>
        <taxon>Polychaeta incertae sedis</taxon>
        <taxon>Dinophilidae</taxon>
        <taxon>Dimorphilus</taxon>
    </lineage>
</organism>
<comment type="caution">
    <text evidence="1">Lacks conserved residue(s) required for the propagation of feature annotation.</text>
</comment>
<keyword evidence="5" id="KW-1185">Reference proteome</keyword>
<dbReference type="SMART" id="SM00254">
    <property type="entry name" value="ShKT"/>
    <property type="match status" value="5"/>
</dbReference>
<dbReference type="Gene3D" id="2.60.120.740">
    <property type="match status" value="1"/>
</dbReference>
<dbReference type="PROSITE" id="PS51670">
    <property type="entry name" value="SHKT"/>
    <property type="match status" value="3"/>
</dbReference>
<proteinExistence type="predicted"/>
<name>A0A7I8VSP1_9ANNE</name>
<feature type="domain" description="ShKT" evidence="3">
    <location>
        <begin position="350"/>
        <end position="387"/>
    </location>
</feature>
<feature type="domain" description="ShKT" evidence="3">
    <location>
        <begin position="168"/>
        <end position="204"/>
    </location>
</feature>
<evidence type="ECO:0000313" key="5">
    <source>
        <dbReference type="Proteomes" id="UP000549394"/>
    </source>
</evidence>
<dbReference type="InterPro" id="IPR000922">
    <property type="entry name" value="Lectin_gal-bd_dom"/>
</dbReference>
<accession>A0A7I8VSP1</accession>
<dbReference type="InterPro" id="IPR003582">
    <property type="entry name" value="ShKT_dom"/>
</dbReference>
<dbReference type="AlphaFoldDB" id="A0A7I8VSP1"/>
<evidence type="ECO:0000259" key="2">
    <source>
        <dbReference type="PROSITE" id="PS50228"/>
    </source>
</evidence>
<dbReference type="OrthoDB" id="6132182at2759"/>